<accession>A0ABU2VNY3</accession>
<keyword evidence="1" id="KW-1133">Transmembrane helix</keyword>
<protein>
    <recommendedName>
        <fullName evidence="4">DUF2867 domain-containing protein</fullName>
    </recommendedName>
</protein>
<keyword evidence="3" id="KW-1185">Reference proteome</keyword>
<dbReference type="SUPFAM" id="SSF55961">
    <property type="entry name" value="Bet v1-like"/>
    <property type="match status" value="1"/>
</dbReference>
<evidence type="ECO:0000313" key="3">
    <source>
        <dbReference type="Proteomes" id="UP001183824"/>
    </source>
</evidence>
<keyword evidence="1" id="KW-0812">Transmembrane</keyword>
<evidence type="ECO:0000313" key="2">
    <source>
        <dbReference type="EMBL" id="MDT0487310.1"/>
    </source>
</evidence>
<evidence type="ECO:0008006" key="4">
    <source>
        <dbReference type="Google" id="ProtNLM"/>
    </source>
</evidence>
<dbReference type="RefSeq" id="WP_311719999.1">
    <property type="nucleotide sequence ID" value="NZ_JAVREZ010000027.1"/>
</dbReference>
<dbReference type="EMBL" id="JAVREZ010000027">
    <property type="protein sequence ID" value="MDT0487310.1"/>
    <property type="molecule type" value="Genomic_DNA"/>
</dbReference>
<name>A0ABU2VNY3_9ACTN</name>
<evidence type="ECO:0000256" key="1">
    <source>
        <dbReference type="SAM" id="Phobius"/>
    </source>
</evidence>
<sequence>MDIGMLPAVDEHAVIVSATAVKVWHALGETLEQSFGRPRYARLVGVVDRTASGPRPLAEGSAFPGFRVADAVPGRELVLVGRHHFSTYALVFRLEETTPGRTRLRAETRARFPGPGGALYRLLVISSGAHALLTGRLLAAARRRAERVR</sequence>
<keyword evidence="1" id="KW-0472">Membrane</keyword>
<reference evidence="3" key="1">
    <citation type="submission" date="2023-07" db="EMBL/GenBank/DDBJ databases">
        <title>30 novel species of actinomycetes from the DSMZ collection.</title>
        <authorList>
            <person name="Nouioui I."/>
        </authorList>
    </citation>
    <scope>NUCLEOTIDE SEQUENCE [LARGE SCALE GENOMIC DNA]</scope>
    <source>
        <strain evidence="3">DSM 41640</strain>
    </source>
</reference>
<feature type="transmembrane region" description="Helical" evidence="1">
    <location>
        <begin position="118"/>
        <end position="139"/>
    </location>
</feature>
<comment type="caution">
    <text evidence="2">The sequence shown here is derived from an EMBL/GenBank/DDBJ whole genome shotgun (WGS) entry which is preliminary data.</text>
</comment>
<gene>
    <name evidence="2" type="ORF">RNB18_45375</name>
</gene>
<proteinExistence type="predicted"/>
<organism evidence="2 3">
    <name type="scientific">Streptomyces doebereineriae</name>
    <dbReference type="NCBI Taxonomy" id="3075528"/>
    <lineage>
        <taxon>Bacteria</taxon>
        <taxon>Bacillati</taxon>
        <taxon>Actinomycetota</taxon>
        <taxon>Actinomycetes</taxon>
        <taxon>Kitasatosporales</taxon>
        <taxon>Streptomycetaceae</taxon>
        <taxon>Streptomyces</taxon>
    </lineage>
</organism>
<dbReference type="Proteomes" id="UP001183824">
    <property type="component" value="Unassembled WGS sequence"/>
</dbReference>